<evidence type="ECO:0000256" key="9">
    <source>
        <dbReference type="ARBA" id="ARBA00023285"/>
    </source>
</evidence>
<dbReference type="InterPro" id="IPR015353">
    <property type="entry name" value="Rubisco_LSMT_subst-bd"/>
</dbReference>
<comment type="caution">
    <text evidence="14">The sequence shown here is derived from an EMBL/GenBank/DDBJ whole genome shotgun (WGS) entry which is preliminary data.</text>
</comment>
<dbReference type="PROSITE" id="PS51565">
    <property type="entry name" value="SAM_MT85_SETD3"/>
    <property type="match status" value="1"/>
</dbReference>
<comment type="catalytic activity">
    <reaction evidence="10">
        <text>L-histidyl-[protein] + S-adenosyl-L-methionine = N(tele)-methyl-L-histidyl-[protein] + S-adenosyl-L-homocysteine + H(+)</text>
        <dbReference type="Rhea" id="RHEA:19369"/>
        <dbReference type="Rhea" id="RHEA-COMP:9745"/>
        <dbReference type="Rhea" id="RHEA-COMP:11600"/>
        <dbReference type="ChEBI" id="CHEBI:15378"/>
        <dbReference type="ChEBI" id="CHEBI:16367"/>
        <dbReference type="ChEBI" id="CHEBI:29979"/>
        <dbReference type="ChEBI" id="CHEBI:57856"/>
        <dbReference type="ChEBI" id="CHEBI:59789"/>
        <dbReference type="EC" id="2.1.1.85"/>
    </reaction>
</comment>
<dbReference type="Gene3D" id="3.90.1420.10">
    <property type="entry name" value="Rubisco LSMT, substrate-binding domain"/>
    <property type="match status" value="1"/>
</dbReference>
<dbReference type="NCBIfam" id="TIGR00640">
    <property type="entry name" value="acid_CoA_mut_C"/>
    <property type="match status" value="1"/>
</dbReference>
<dbReference type="InterPro" id="IPR025785">
    <property type="entry name" value="SETD3"/>
</dbReference>
<dbReference type="GO" id="GO:0019678">
    <property type="term" value="P:propionate metabolic process, methylmalonyl pathway"/>
    <property type="evidence" value="ECO:0007669"/>
    <property type="project" value="TreeGrafter"/>
</dbReference>
<dbReference type="PROSITE" id="PS50280">
    <property type="entry name" value="SET"/>
    <property type="match status" value="1"/>
</dbReference>
<comment type="similarity">
    <text evidence="10">Belongs to the class V-like SAM-binding methyltransferase superfamily. SETD3 actin-histidine methyltransferase family.</text>
</comment>
<dbReference type="GO" id="GO:0031419">
    <property type="term" value="F:cobalamin binding"/>
    <property type="evidence" value="ECO:0007669"/>
    <property type="project" value="UniProtKB-KW"/>
</dbReference>
<dbReference type="CDD" id="cd02071">
    <property type="entry name" value="MM_CoA_mut_B12_BD"/>
    <property type="match status" value="1"/>
</dbReference>
<dbReference type="CDD" id="cd03679">
    <property type="entry name" value="MM_CoA_mutase_alpha_like"/>
    <property type="match status" value="1"/>
</dbReference>
<dbReference type="Pfam" id="PF09273">
    <property type="entry name" value="Rubis-subs-bind"/>
    <property type="match status" value="1"/>
</dbReference>
<dbReference type="InterPro" id="IPR006159">
    <property type="entry name" value="Acid_CoA_mut_C"/>
</dbReference>
<dbReference type="SUPFAM" id="SSF51703">
    <property type="entry name" value="Cobalamin (vitamin B12)-dependent enzymes"/>
    <property type="match status" value="1"/>
</dbReference>
<keyword evidence="5" id="KW-0846">Cobalamin</keyword>
<evidence type="ECO:0000256" key="11">
    <source>
        <dbReference type="SAM" id="Phobius"/>
    </source>
</evidence>
<keyword evidence="10" id="KW-0808">Transferase</keyword>
<evidence type="ECO:0000256" key="3">
    <source>
        <dbReference type="ARBA" id="ARBA00008465"/>
    </source>
</evidence>
<feature type="domain" description="SET" evidence="12">
    <location>
        <begin position="888"/>
        <end position="1122"/>
    </location>
</feature>
<keyword evidence="8" id="KW-0413">Isomerase</keyword>
<keyword evidence="10" id="KW-0949">S-adenosyl-L-methionine</keyword>
<keyword evidence="15" id="KW-1185">Reference proteome</keyword>
<evidence type="ECO:0000259" key="13">
    <source>
        <dbReference type="PROSITE" id="PS51332"/>
    </source>
</evidence>
<dbReference type="Gene3D" id="3.20.20.240">
    <property type="entry name" value="Methylmalonyl-CoA mutase"/>
    <property type="match status" value="1"/>
</dbReference>
<evidence type="ECO:0000256" key="4">
    <source>
        <dbReference type="ARBA" id="ARBA00022490"/>
    </source>
</evidence>
<comment type="similarity">
    <text evidence="3">Belongs to the methylmalonyl-CoA mutase family.</text>
</comment>
<dbReference type="InterPro" id="IPR006099">
    <property type="entry name" value="MeMalonylCoA_mutase_a/b_cat"/>
</dbReference>
<dbReference type="GO" id="GO:0018064">
    <property type="term" value="F:protein-L-histidine N-tele-methyltransferase activity"/>
    <property type="evidence" value="ECO:0007669"/>
    <property type="project" value="UniProtKB-EC"/>
</dbReference>
<dbReference type="OrthoDB" id="198977at2759"/>
<proteinExistence type="inferred from homology"/>
<sequence length="1283" mass="143647">MFDVQLRVVPDVFKCIFTLLTNKSFVVADILPFSFLTNHRRVDRENVAFLSSIYFAKFAFFIFDILICSQCFVLVRCQRVILATTRHAGFQEYEQAPLHEEWSKLAKKALKGKDPSSLIHRTAEGINLKPIYTKADCENIEDELPGVFPFTRGPYPTMYTSRPWTIRQYAGFSTVEESNKFYRANIAAGQQGLSVAFDLATHRGYDSDNPRVHGDVGMAGVAVDSVEDMKVDALFDGIPLQKISTSMTMNGAVIPILAMFIVAAEEQGAKQSDLAGTIQNDILKEFMVRNTYIYPPDPSMHIIGDIFSYIAKHMPKFNSISISGYHIQEAGADAALELAFTLADGIEYIRTGLKSGLHVDDFAPRLSFFFGVGMNLYMEISKLRAARRLWSTLVREKFHPNKDLSLRLRTHCQTSGWSLTEQDPYNNIIRTVIEAMAAVFGGTQSLHTNSFDEALGLPTAFSARIARNTQIILQEESGIPKVADPWGGSYLIESLTNELCKTAGKIIREIEESGGMAKAVASGMPKLRIEEAAARKQARIDSGQETIVGVNKYKLDPKNEEKVEVLVIDNTKVRETQIAKLKKIRESRDCHVVQRVLEKLTKVASTGDGNLLEVAIEASRARCTVGEISDAMEKVFGRYTALDRMVTGAYKAEFGEDNEINAIMAKVQAFAEVEGRQPRIFVAKMGQDGHDRGSKVIATGFADMGFDVDIGPLFQTPAEAARQAVDADVHVVGVSSLAAGHKTLVPELIKELEKLGRGDIVVVCGGVIPPQDHPFLFDHGVACVFGPGNSVGLVFPLAFLILKLNVKRNKMVIGKDEILSRCGLITKDMVMNLTTDVSLNSKNAQWNRLIYVKSGADALIDTQKPFQRKFIRNRMDFKEEFEQWCKKNGVKTFSVKPEAVDNCGIGMVATEDIPQGKLLVLVPRKVMLTTESCLQSCPAMRDLLKGDPILSSMNNVSLTMAVLYELFLGKKSCWYEYLRFLPTEYSVPLYFDEEAFSVLKFSAFFDQVVNVYTSIVRQYSYFYQLLINRNSPFRGTPFKETNFTFENFRWAASTVMTRINFIPFSEMSVASAMNEAALIPMWDLFNHEIQTLCSDYDTDTDYGRVFSVKSWSAGDQVFIHYGNRGNYELLIGGGFVVDNNPFDYFPLKLSLGQASENYSLRLEVLQQRDLAETKVHRICWAEDEMFQPSILQFAIVHSADVAALEEIKNMPTGTAPISDQLRFKAKSFLKNRLSLLLNTYAKLPEENDENPHKKLCLVCLDSEKQLLQHAIDALESCTFPTEI</sequence>
<keyword evidence="4" id="KW-0963">Cytoplasm</keyword>
<dbReference type="FunFam" id="3.20.20.240:FF:000002">
    <property type="entry name" value="Methylmalonyl-CoA mutase, mitochondrial"/>
    <property type="match status" value="1"/>
</dbReference>
<keyword evidence="6" id="KW-0479">Metal-binding</keyword>
<dbReference type="EC" id="2.1.1.85" evidence="10"/>
<dbReference type="Pfam" id="PF02310">
    <property type="entry name" value="B12-binding"/>
    <property type="match status" value="1"/>
</dbReference>
<evidence type="ECO:0000256" key="10">
    <source>
        <dbReference type="PROSITE-ProRule" id="PRU00898"/>
    </source>
</evidence>
<dbReference type="CDD" id="cd19176">
    <property type="entry name" value="SET_SETD3"/>
    <property type="match status" value="1"/>
</dbReference>
<name>A0A0V0ZHF0_9BILA</name>
<keyword evidence="10" id="KW-0489">Methyltransferase</keyword>
<dbReference type="GO" id="GO:0046872">
    <property type="term" value="F:metal ion binding"/>
    <property type="evidence" value="ECO:0007669"/>
    <property type="project" value="UniProtKB-KW"/>
</dbReference>
<evidence type="ECO:0000256" key="1">
    <source>
        <dbReference type="ARBA" id="ARBA00001922"/>
    </source>
</evidence>
<dbReference type="InterPro" id="IPR058549">
    <property type="entry name" value="MeMalonylCoA_mutase_a/b_site"/>
</dbReference>
<dbReference type="Gene3D" id="3.40.50.280">
    <property type="entry name" value="Cobalamin-binding domain"/>
    <property type="match status" value="1"/>
</dbReference>
<dbReference type="EMBL" id="JYDQ01000179">
    <property type="protein sequence ID" value="KRY11913.1"/>
    <property type="molecule type" value="Genomic_DNA"/>
</dbReference>
<dbReference type="Pfam" id="PF01642">
    <property type="entry name" value="MM_CoA_mutase"/>
    <property type="match status" value="1"/>
</dbReference>
<evidence type="ECO:0000256" key="7">
    <source>
        <dbReference type="ARBA" id="ARBA00023203"/>
    </source>
</evidence>
<protein>
    <recommendedName>
        <fullName evidence="10">protein-histidine N-methyltransferase</fullName>
        <ecNumber evidence="10">2.1.1.85</ecNumber>
    </recommendedName>
</protein>
<keyword evidence="7" id="KW-0009">Actin-binding</keyword>
<keyword evidence="9" id="KW-0170">Cobalt</keyword>
<dbReference type="InterPro" id="IPR046341">
    <property type="entry name" value="SET_dom_sf"/>
</dbReference>
<dbReference type="Gene3D" id="3.90.1410.10">
    <property type="entry name" value="set domain protein methyltransferase, domain 1"/>
    <property type="match status" value="1"/>
</dbReference>
<feature type="domain" description="B12-binding" evidence="13">
    <location>
        <begin position="677"/>
        <end position="808"/>
    </location>
</feature>
<evidence type="ECO:0000256" key="5">
    <source>
        <dbReference type="ARBA" id="ARBA00022628"/>
    </source>
</evidence>
<dbReference type="Proteomes" id="UP000054783">
    <property type="component" value="Unassembled WGS sequence"/>
</dbReference>
<dbReference type="NCBIfam" id="NF006944">
    <property type="entry name" value="PRK09426.1"/>
    <property type="match status" value="1"/>
</dbReference>
<dbReference type="PROSITE" id="PS51332">
    <property type="entry name" value="B12_BINDING"/>
    <property type="match status" value="1"/>
</dbReference>
<evidence type="ECO:0000313" key="15">
    <source>
        <dbReference type="Proteomes" id="UP000054783"/>
    </source>
</evidence>
<dbReference type="InterPro" id="IPR016176">
    <property type="entry name" value="Cbl-dep_enz_cat"/>
</dbReference>
<dbReference type="InterPro" id="IPR006158">
    <property type="entry name" value="Cobalamin-bd"/>
</dbReference>
<keyword evidence="11" id="KW-1133">Transmembrane helix</keyword>
<accession>A0A0V0ZHF0</accession>
<dbReference type="STRING" id="990121.A0A0V0ZHF0"/>
<dbReference type="GO" id="GO:0005739">
    <property type="term" value="C:mitochondrion"/>
    <property type="evidence" value="ECO:0007669"/>
    <property type="project" value="TreeGrafter"/>
</dbReference>
<comment type="cofactor">
    <cofactor evidence="1">
        <name>adenosylcob(III)alamin</name>
        <dbReference type="ChEBI" id="CHEBI:18408"/>
    </cofactor>
</comment>
<dbReference type="SUPFAM" id="SSF52242">
    <property type="entry name" value="Cobalamin (vitamin B12)-binding domain"/>
    <property type="match status" value="1"/>
</dbReference>
<dbReference type="Pfam" id="PF00856">
    <property type="entry name" value="SET"/>
    <property type="match status" value="1"/>
</dbReference>
<dbReference type="InterPro" id="IPR006098">
    <property type="entry name" value="MMCoA_mutase_a_cat"/>
</dbReference>
<comment type="subcellular location">
    <subcellularLocation>
        <location evidence="2">Cytoplasm</location>
    </subcellularLocation>
</comment>
<dbReference type="PROSITE" id="PS00544">
    <property type="entry name" value="METMALONYL_COA_MUTASE"/>
    <property type="match status" value="1"/>
</dbReference>
<dbReference type="PANTHER" id="PTHR48101:SF4">
    <property type="entry name" value="METHYLMALONYL-COA MUTASE, MITOCHONDRIAL"/>
    <property type="match status" value="1"/>
</dbReference>
<dbReference type="NCBIfam" id="TIGR00641">
    <property type="entry name" value="acid_CoA_mut_N"/>
    <property type="match status" value="1"/>
</dbReference>
<dbReference type="GO" id="GO:0004494">
    <property type="term" value="F:methylmalonyl-CoA mutase activity"/>
    <property type="evidence" value="ECO:0007669"/>
    <property type="project" value="InterPro"/>
</dbReference>
<dbReference type="SUPFAM" id="SSF81822">
    <property type="entry name" value="RuBisCo LSMT C-terminal, substrate-binding domain"/>
    <property type="match status" value="1"/>
</dbReference>
<dbReference type="InterPro" id="IPR036724">
    <property type="entry name" value="Cobalamin-bd_sf"/>
</dbReference>
<dbReference type="SUPFAM" id="SSF82199">
    <property type="entry name" value="SET domain"/>
    <property type="match status" value="1"/>
</dbReference>
<organism evidence="14 15">
    <name type="scientific">Trichinella patagoniensis</name>
    <dbReference type="NCBI Taxonomy" id="990121"/>
    <lineage>
        <taxon>Eukaryota</taxon>
        <taxon>Metazoa</taxon>
        <taxon>Ecdysozoa</taxon>
        <taxon>Nematoda</taxon>
        <taxon>Enoplea</taxon>
        <taxon>Dorylaimia</taxon>
        <taxon>Trichinellida</taxon>
        <taxon>Trichinellidae</taxon>
        <taxon>Trichinella</taxon>
    </lineage>
</organism>
<keyword evidence="11" id="KW-0472">Membrane</keyword>
<gene>
    <name evidence="14" type="primary">MUT</name>
    <name evidence="14" type="ORF">T12_1051</name>
</gene>
<reference evidence="14 15" key="1">
    <citation type="submission" date="2015-01" db="EMBL/GenBank/DDBJ databases">
        <title>Evolution of Trichinella species and genotypes.</title>
        <authorList>
            <person name="Korhonen P.K."/>
            <person name="Edoardo P."/>
            <person name="Giuseppe L.R."/>
            <person name="Gasser R.B."/>
        </authorList>
    </citation>
    <scope>NUCLEOTIDE SEQUENCE [LARGE SCALE GENOMIC DNA]</scope>
    <source>
        <strain evidence="14">ISS2496</strain>
    </source>
</reference>
<dbReference type="InterPro" id="IPR001214">
    <property type="entry name" value="SET_dom"/>
</dbReference>
<evidence type="ECO:0000313" key="14">
    <source>
        <dbReference type="EMBL" id="KRY11913.1"/>
    </source>
</evidence>
<keyword evidence="11" id="KW-0812">Transmembrane</keyword>
<evidence type="ECO:0000259" key="12">
    <source>
        <dbReference type="PROSITE" id="PS50280"/>
    </source>
</evidence>
<dbReference type="GO" id="GO:0032259">
    <property type="term" value="P:methylation"/>
    <property type="evidence" value="ECO:0007669"/>
    <property type="project" value="UniProtKB-KW"/>
</dbReference>
<dbReference type="InterPro" id="IPR044428">
    <property type="entry name" value="SETD3_SET"/>
</dbReference>
<dbReference type="PANTHER" id="PTHR48101">
    <property type="entry name" value="METHYLMALONYL-COA MUTASE, MITOCHONDRIAL-RELATED"/>
    <property type="match status" value="1"/>
</dbReference>
<evidence type="ECO:0000256" key="8">
    <source>
        <dbReference type="ARBA" id="ARBA00023235"/>
    </source>
</evidence>
<feature type="transmembrane region" description="Helical" evidence="11">
    <location>
        <begin position="47"/>
        <end position="67"/>
    </location>
</feature>
<evidence type="ECO:0000256" key="2">
    <source>
        <dbReference type="ARBA" id="ARBA00004496"/>
    </source>
</evidence>
<evidence type="ECO:0000256" key="6">
    <source>
        <dbReference type="ARBA" id="ARBA00022723"/>
    </source>
</evidence>
<dbReference type="InterPro" id="IPR036464">
    <property type="entry name" value="Rubisco_LSMT_subst-bd_sf"/>
</dbReference>